<dbReference type="EMBL" id="FWFL01000007">
    <property type="protein sequence ID" value="SLN53750.1"/>
    <property type="molecule type" value="Genomic_DNA"/>
</dbReference>
<keyword evidence="3" id="KW-0378">Hydrolase</keyword>
<dbReference type="Proteomes" id="UP000193827">
    <property type="component" value="Unassembled WGS sequence"/>
</dbReference>
<keyword evidence="2" id="KW-0547">Nucleotide-binding</keyword>
<feature type="compositionally biased region" description="Basic residues" evidence="6">
    <location>
        <begin position="300"/>
        <end position="314"/>
    </location>
</feature>
<accession>A0A1Y5T1H7</accession>
<dbReference type="GO" id="GO:0003924">
    <property type="term" value="F:GTPase activity"/>
    <property type="evidence" value="ECO:0007669"/>
    <property type="project" value="InterPro"/>
</dbReference>
<evidence type="ECO:0000256" key="5">
    <source>
        <dbReference type="ARBA" id="ARBA00023136"/>
    </source>
</evidence>
<evidence type="ECO:0000256" key="3">
    <source>
        <dbReference type="ARBA" id="ARBA00022801"/>
    </source>
</evidence>
<reference evidence="8 9" key="1">
    <citation type="submission" date="2017-03" db="EMBL/GenBank/DDBJ databases">
        <authorList>
            <person name="Afonso C.L."/>
            <person name="Miller P.J."/>
            <person name="Scott M.A."/>
            <person name="Spackman E."/>
            <person name="Goraichik I."/>
            <person name="Dimitrov K.M."/>
            <person name="Suarez D.L."/>
            <person name="Swayne D.E."/>
        </authorList>
    </citation>
    <scope>NUCLEOTIDE SEQUENCE [LARGE SCALE GENOMIC DNA]</scope>
    <source>
        <strain evidence="8 9">CECT 8287</strain>
    </source>
</reference>
<evidence type="ECO:0000256" key="2">
    <source>
        <dbReference type="ARBA" id="ARBA00022741"/>
    </source>
</evidence>
<evidence type="ECO:0000256" key="6">
    <source>
        <dbReference type="SAM" id="MobiDB-lite"/>
    </source>
</evidence>
<gene>
    <name evidence="8" type="ORF">PEL8287_02857</name>
</gene>
<keyword evidence="5" id="KW-0472">Membrane</keyword>
<organism evidence="8 9">
    <name type="scientific">Roseovarius litorisediminis</name>
    <dbReference type="NCBI Taxonomy" id="1312363"/>
    <lineage>
        <taxon>Bacteria</taxon>
        <taxon>Pseudomonadati</taxon>
        <taxon>Pseudomonadota</taxon>
        <taxon>Alphaproteobacteria</taxon>
        <taxon>Rhodobacterales</taxon>
        <taxon>Roseobacteraceae</taxon>
        <taxon>Roseovarius</taxon>
    </lineage>
</organism>
<dbReference type="Gene3D" id="3.40.50.300">
    <property type="entry name" value="P-loop containing nucleotide triphosphate hydrolases"/>
    <property type="match status" value="1"/>
</dbReference>
<feature type="domain" description="Dynamin N-terminal" evidence="7">
    <location>
        <begin position="22"/>
        <end position="169"/>
    </location>
</feature>
<dbReference type="RefSeq" id="WP_085893079.1">
    <property type="nucleotide sequence ID" value="NZ_FWFL01000007.1"/>
</dbReference>
<proteinExistence type="predicted"/>
<feature type="region of interest" description="Disordered" evidence="6">
    <location>
        <begin position="242"/>
        <end position="270"/>
    </location>
</feature>
<dbReference type="InterPro" id="IPR027094">
    <property type="entry name" value="Mitofusin_fam"/>
</dbReference>
<evidence type="ECO:0000259" key="7">
    <source>
        <dbReference type="Pfam" id="PF00350"/>
    </source>
</evidence>
<dbReference type="InterPro" id="IPR045063">
    <property type="entry name" value="Dynamin_N"/>
</dbReference>
<dbReference type="SUPFAM" id="SSF52540">
    <property type="entry name" value="P-loop containing nucleoside triphosphate hydrolases"/>
    <property type="match status" value="1"/>
</dbReference>
<evidence type="ECO:0000256" key="1">
    <source>
        <dbReference type="ARBA" id="ARBA00004370"/>
    </source>
</evidence>
<evidence type="ECO:0000256" key="4">
    <source>
        <dbReference type="ARBA" id="ARBA00023134"/>
    </source>
</evidence>
<dbReference type="InterPro" id="IPR027417">
    <property type="entry name" value="P-loop_NTPase"/>
</dbReference>
<feature type="region of interest" description="Disordered" evidence="6">
    <location>
        <begin position="283"/>
        <end position="338"/>
    </location>
</feature>
<dbReference type="PANTHER" id="PTHR10465:SF0">
    <property type="entry name" value="SARCALUMENIN"/>
    <property type="match status" value="1"/>
</dbReference>
<sequence>MNQNDANIPADTPDEPDRKIRIALMGEFSAGKSTLSNLLLGRDPLPVRVTATSVPPVWISLGEEAATMTRHDGTEEPLNVEDLTNTTLEDAKLIKLTLQSEILELCDLLDMPGISDPNMARDTWDDVIDQADCVIWCTHATQAWRQSEASTWAEIKDRTNGNNLLLVTQFDKLKSERDRFRVLARLKKETEGAFQALFPVSLIEALGAEGDDNAWKRSGAEDFTRYLISMLLDPNPLRDLAGSSSAHVEGEYEKQGEAAPEDFLDKSDTGPVSIDAARKIAEKTRLAEADDDTNTSPKVLPKRISAKTGARTRARPVGPLVSEPGAPGLLEASALGDN</sequence>
<keyword evidence="9" id="KW-1185">Reference proteome</keyword>
<dbReference type="PANTHER" id="PTHR10465">
    <property type="entry name" value="TRANSMEMBRANE GTPASE FZO1"/>
    <property type="match status" value="1"/>
</dbReference>
<dbReference type="OrthoDB" id="5477114at2"/>
<evidence type="ECO:0000313" key="8">
    <source>
        <dbReference type="EMBL" id="SLN53750.1"/>
    </source>
</evidence>
<dbReference type="Pfam" id="PF00350">
    <property type="entry name" value="Dynamin_N"/>
    <property type="match status" value="1"/>
</dbReference>
<comment type="subcellular location">
    <subcellularLocation>
        <location evidence="1">Membrane</location>
    </subcellularLocation>
</comment>
<dbReference type="GO" id="GO:0016020">
    <property type="term" value="C:membrane"/>
    <property type="evidence" value="ECO:0007669"/>
    <property type="project" value="UniProtKB-SubCell"/>
</dbReference>
<evidence type="ECO:0000313" key="9">
    <source>
        <dbReference type="Proteomes" id="UP000193827"/>
    </source>
</evidence>
<protein>
    <submittedName>
        <fullName evidence="8">GTPase Era</fullName>
    </submittedName>
</protein>
<name>A0A1Y5T1H7_9RHOB</name>
<dbReference type="GO" id="GO:0005525">
    <property type="term" value="F:GTP binding"/>
    <property type="evidence" value="ECO:0007669"/>
    <property type="project" value="UniProtKB-KW"/>
</dbReference>
<keyword evidence="4" id="KW-0342">GTP-binding</keyword>
<dbReference type="AlphaFoldDB" id="A0A1Y5T1H7"/>